<feature type="chain" id="PRO_5045021222" evidence="2">
    <location>
        <begin position="21"/>
        <end position="808"/>
    </location>
</feature>
<protein>
    <submittedName>
        <fullName evidence="4">Proline-rich extensin-like protein EPR1-like isoform X1</fullName>
    </submittedName>
    <submittedName>
        <fullName evidence="5">Proline-rich extensin-like protein EPR1-like isoform X2</fullName>
    </submittedName>
</protein>
<organism evidence="3 5">
    <name type="scientific">Saccoglossus kowalevskii</name>
    <name type="common">Acorn worm</name>
    <dbReference type="NCBI Taxonomy" id="10224"/>
    <lineage>
        <taxon>Eukaryota</taxon>
        <taxon>Metazoa</taxon>
        <taxon>Hemichordata</taxon>
        <taxon>Enteropneusta</taxon>
        <taxon>Harrimaniidae</taxon>
        <taxon>Saccoglossus</taxon>
    </lineage>
</organism>
<feature type="region of interest" description="Disordered" evidence="1">
    <location>
        <begin position="143"/>
        <end position="170"/>
    </location>
</feature>
<sequence>MNSLFSYFLLCLVVLPVIHAVPVRMKPDLTVRDSGINKRSVTEEPVAADLEEVNNNETATEGTVNSDPVNAGLIEDELAELDELSDNPTNGSDIIIADYPPYDSWLIPEDQKFPQRKGHGDVQPHNGNAMGVIRQPGKFVIINPGPENAEPKLPPTDQKSPNGKGYGNVQPHNRNGVGVIRQPGKFVSVNPDPIFIEPTAEYNYPVHHKEQPMGSPSATEESPISWYPGMKQPKVPNQGNIWLTPKDQKFLNGKDHGKVQPHNGDGMGVIPQPKVPNQGDIWLTPKDQKSPNGKSHGNVKPHNGNGIDIIRQPGKLVNPNPIFIEPTPEYNYPVHHKEQPMGSPAATEESPIDWYPGRKQPQVPNQGDIWLTPKDQKSPNGKGHGNVQPHNGNDVGIFRQPGKFLPIKPDPIFIEPTPEYNYPVHHKEQPMGSPAATEESPISWYPGIRQRKVPNQGDIWLTPKDQKSPNGKDHGNVQPHNGDGLDIIHQPKVPYQGDIWLTPKDQTSPNEKDHGNVQPHNGNGIDIIGQPKVPHHGDVLLKPKDQQFPNTKGYDNIQPHTGQDVGVIRQSNESDIIILNPNSTEPTQEDYSEQHKQEPIQSPMANGEHLNALNPGKMQPKVPHINAPPNGNPHSNVQPHGVGVVLQSNESDIIILNPNSTEPTQEDYVSEQHIKQPILSPMATGENSNALHPGRKQPKVPHINIPPNGNPHSNVQPHTENGVGIVRQSNESDIIILDPVFIEPTPEYYYPEQHGKQPIGSPVATEESPIAWQPGRDEPKAPNNKSPNEEDPRNVQPHNGNDMGVMVN</sequence>
<gene>
    <name evidence="4 5" type="primary">LOC100373575</name>
</gene>
<feature type="signal peptide" evidence="2">
    <location>
        <begin position="1"/>
        <end position="20"/>
    </location>
</feature>
<feature type="region of interest" description="Disordered" evidence="1">
    <location>
        <begin position="288"/>
        <end position="311"/>
    </location>
</feature>
<feature type="compositionally biased region" description="Low complexity" evidence="1">
    <location>
        <begin position="701"/>
        <end position="714"/>
    </location>
</feature>
<accession>A0ABM0MI04</accession>
<evidence type="ECO:0000256" key="1">
    <source>
        <dbReference type="SAM" id="MobiDB-lite"/>
    </source>
</evidence>
<dbReference type="RefSeq" id="XP_006819645.1">
    <property type="nucleotide sequence ID" value="XM_006819582.1"/>
</dbReference>
<feature type="region of interest" description="Disordered" evidence="1">
    <location>
        <begin position="454"/>
        <end position="483"/>
    </location>
</feature>
<evidence type="ECO:0000313" key="4">
    <source>
        <dbReference type="RefSeq" id="XP_006819644.1"/>
    </source>
</evidence>
<evidence type="ECO:0000313" key="5">
    <source>
        <dbReference type="RefSeq" id="XP_006819645.1"/>
    </source>
</evidence>
<feature type="region of interest" description="Disordered" evidence="1">
    <location>
        <begin position="686"/>
        <end position="720"/>
    </location>
</feature>
<keyword evidence="2" id="KW-0732">Signal</keyword>
<keyword evidence="3" id="KW-1185">Reference proteome</keyword>
<reference evidence="4 5" key="1">
    <citation type="submission" date="2025-05" db="UniProtKB">
        <authorList>
            <consortium name="RefSeq"/>
        </authorList>
    </citation>
    <scope>IDENTIFICATION</scope>
    <source>
        <tissue evidence="4 5">Testes</tissue>
    </source>
</reference>
<feature type="region of interest" description="Disordered" evidence="1">
    <location>
        <begin position="748"/>
        <end position="808"/>
    </location>
</feature>
<evidence type="ECO:0000313" key="3">
    <source>
        <dbReference type="Proteomes" id="UP000694865"/>
    </source>
</evidence>
<evidence type="ECO:0000256" key="2">
    <source>
        <dbReference type="SAM" id="SignalP"/>
    </source>
</evidence>
<dbReference type="GeneID" id="100373575"/>
<dbReference type="Proteomes" id="UP000694865">
    <property type="component" value="Unplaced"/>
</dbReference>
<dbReference type="RefSeq" id="XP_006819644.1">
    <property type="nucleotide sequence ID" value="XM_006819581.1"/>
</dbReference>
<name>A0ABM0MI04_SACKO</name>
<feature type="compositionally biased region" description="Basic and acidic residues" evidence="1">
    <location>
        <begin position="464"/>
        <end position="475"/>
    </location>
</feature>
<proteinExistence type="predicted"/>